<sequence length="92" mass="10883">MDCNYITNCFVIFCYGGHHLLFEVERKRLTENKSIIVNLPNKTRNVERITEKCLLAWTTPDRLKQCSFRVLVLIGGNHRRFNSSKHLLQFSR</sequence>
<dbReference type="AlphaFoldDB" id="A0AAD7KW33"/>
<reference evidence="1" key="1">
    <citation type="journal article" date="2023" name="Science">
        <title>Elucidation of the pathway for biosynthesis of saponin adjuvants from the soapbark tree.</title>
        <authorList>
            <person name="Reed J."/>
            <person name="Orme A."/>
            <person name="El-Demerdash A."/>
            <person name="Owen C."/>
            <person name="Martin L.B.B."/>
            <person name="Misra R.C."/>
            <person name="Kikuchi S."/>
            <person name="Rejzek M."/>
            <person name="Martin A.C."/>
            <person name="Harkess A."/>
            <person name="Leebens-Mack J."/>
            <person name="Louveau T."/>
            <person name="Stephenson M.J."/>
            <person name="Osbourn A."/>
        </authorList>
    </citation>
    <scope>NUCLEOTIDE SEQUENCE</scope>
    <source>
        <strain evidence="1">S10</strain>
    </source>
</reference>
<evidence type="ECO:0000313" key="2">
    <source>
        <dbReference type="Proteomes" id="UP001163823"/>
    </source>
</evidence>
<proteinExistence type="predicted"/>
<keyword evidence="2" id="KW-1185">Reference proteome</keyword>
<dbReference type="KEGG" id="qsa:O6P43_031845"/>
<protein>
    <submittedName>
        <fullName evidence="1">Uncharacterized protein</fullName>
    </submittedName>
</protein>
<comment type="caution">
    <text evidence="1">The sequence shown here is derived from an EMBL/GenBank/DDBJ whole genome shotgun (WGS) entry which is preliminary data.</text>
</comment>
<dbReference type="Proteomes" id="UP001163823">
    <property type="component" value="Chromosome 13"/>
</dbReference>
<gene>
    <name evidence="1" type="ORF">O6P43_031845</name>
</gene>
<dbReference type="EMBL" id="JARAOO010000013">
    <property type="protein sequence ID" value="KAJ7946987.1"/>
    <property type="molecule type" value="Genomic_DNA"/>
</dbReference>
<accession>A0AAD7KW33</accession>
<evidence type="ECO:0000313" key="1">
    <source>
        <dbReference type="EMBL" id="KAJ7946987.1"/>
    </source>
</evidence>
<name>A0AAD7KW33_QUISA</name>
<organism evidence="1 2">
    <name type="scientific">Quillaja saponaria</name>
    <name type="common">Soap bark tree</name>
    <dbReference type="NCBI Taxonomy" id="32244"/>
    <lineage>
        <taxon>Eukaryota</taxon>
        <taxon>Viridiplantae</taxon>
        <taxon>Streptophyta</taxon>
        <taxon>Embryophyta</taxon>
        <taxon>Tracheophyta</taxon>
        <taxon>Spermatophyta</taxon>
        <taxon>Magnoliopsida</taxon>
        <taxon>eudicotyledons</taxon>
        <taxon>Gunneridae</taxon>
        <taxon>Pentapetalae</taxon>
        <taxon>rosids</taxon>
        <taxon>fabids</taxon>
        <taxon>Fabales</taxon>
        <taxon>Quillajaceae</taxon>
        <taxon>Quillaja</taxon>
    </lineage>
</organism>